<dbReference type="Proteomes" id="UP000215914">
    <property type="component" value="Unassembled WGS sequence"/>
</dbReference>
<dbReference type="EMBL" id="MNCJ02000328">
    <property type="protein sequence ID" value="KAF5772097.1"/>
    <property type="molecule type" value="Genomic_DNA"/>
</dbReference>
<protein>
    <submittedName>
        <fullName evidence="1">Uncharacterized protein</fullName>
    </submittedName>
</protein>
<keyword evidence="2" id="KW-1185">Reference proteome</keyword>
<name>A0A9K3EF62_HELAN</name>
<accession>A0A9K3EF62</accession>
<sequence length="58" mass="6301">MKLSYSIALFFPPVLSNLDTSKSKTTGETAKPKLIRASLSSLASILPLRSLSNFSKFP</sequence>
<reference evidence="1" key="1">
    <citation type="journal article" date="2017" name="Nature">
        <title>The sunflower genome provides insights into oil metabolism, flowering and Asterid evolution.</title>
        <authorList>
            <person name="Badouin H."/>
            <person name="Gouzy J."/>
            <person name="Grassa C.J."/>
            <person name="Murat F."/>
            <person name="Staton S.E."/>
            <person name="Cottret L."/>
            <person name="Lelandais-Briere C."/>
            <person name="Owens G.L."/>
            <person name="Carrere S."/>
            <person name="Mayjonade B."/>
            <person name="Legrand L."/>
            <person name="Gill N."/>
            <person name="Kane N.C."/>
            <person name="Bowers J.E."/>
            <person name="Hubner S."/>
            <person name="Bellec A."/>
            <person name="Berard A."/>
            <person name="Berges H."/>
            <person name="Blanchet N."/>
            <person name="Boniface M.C."/>
            <person name="Brunel D."/>
            <person name="Catrice O."/>
            <person name="Chaidir N."/>
            <person name="Claudel C."/>
            <person name="Donnadieu C."/>
            <person name="Faraut T."/>
            <person name="Fievet G."/>
            <person name="Helmstetter N."/>
            <person name="King M."/>
            <person name="Knapp S.J."/>
            <person name="Lai Z."/>
            <person name="Le Paslier M.C."/>
            <person name="Lippi Y."/>
            <person name="Lorenzon L."/>
            <person name="Mandel J.R."/>
            <person name="Marage G."/>
            <person name="Marchand G."/>
            <person name="Marquand E."/>
            <person name="Bret-Mestries E."/>
            <person name="Morien E."/>
            <person name="Nambeesan S."/>
            <person name="Nguyen T."/>
            <person name="Pegot-Espagnet P."/>
            <person name="Pouilly N."/>
            <person name="Raftis F."/>
            <person name="Sallet E."/>
            <person name="Schiex T."/>
            <person name="Thomas J."/>
            <person name="Vandecasteele C."/>
            <person name="Vares D."/>
            <person name="Vear F."/>
            <person name="Vautrin S."/>
            <person name="Crespi M."/>
            <person name="Mangin B."/>
            <person name="Burke J.M."/>
            <person name="Salse J."/>
            <person name="Munos S."/>
            <person name="Vincourt P."/>
            <person name="Rieseberg L.H."/>
            <person name="Langlade N.B."/>
        </authorList>
    </citation>
    <scope>NUCLEOTIDE SEQUENCE</scope>
    <source>
        <tissue evidence="1">Leaves</tissue>
    </source>
</reference>
<proteinExistence type="predicted"/>
<gene>
    <name evidence="1" type="ORF">HanXRQr2_Chr13g0572731</name>
</gene>
<organism evidence="1 2">
    <name type="scientific">Helianthus annuus</name>
    <name type="common">Common sunflower</name>
    <dbReference type="NCBI Taxonomy" id="4232"/>
    <lineage>
        <taxon>Eukaryota</taxon>
        <taxon>Viridiplantae</taxon>
        <taxon>Streptophyta</taxon>
        <taxon>Embryophyta</taxon>
        <taxon>Tracheophyta</taxon>
        <taxon>Spermatophyta</taxon>
        <taxon>Magnoliopsida</taxon>
        <taxon>eudicotyledons</taxon>
        <taxon>Gunneridae</taxon>
        <taxon>Pentapetalae</taxon>
        <taxon>asterids</taxon>
        <taxon>campanulids</taxon>
        <taxon>Asterales</taxon>
        <taxon>Asteraceae</taxon>
        <taxon>Asteroideae</taxon>
        <taxon>Heliantheae alliance</taxon>
        <taxon>Heliantheae</taxon>
        <taxon>Helianthus</taxon>
    </lineage>
</organism>
<evidence type="ECO:0000313" key="2">
    <source>
        <dbReference type="Proteomes" id="UP000215914"/>
    </source>
</evidence>
<reference evidence="1" key="2">
    <citation type="submission" date="2020-06" db="EMBL/GenBank/DDBJ databases">
        <title>Helianthus annuus Genome sequencing and assembly Release 2.</title>
        <authorList>
            <person name="Gouzy J."/>
            <person name="Langlade N."/>
            <person name="Munos S."/>
        </authorList>
    </citation>
    <scope>NUCLEOTIDE SEQUENCE</scope>
    <source>
        <tissue evidence="1">Leaves</tissue>
    </source>
</reference>
<comment type="caution">
    <text evidence="1">The sequence shown here is derived from an EMBL/GenBank/DDBJ whole genome shotgun (WGS) entry which is preliminary data.</text>
</comment>
<evidence type="ECO:0000313" key="1">
    <source>
        <dbReference type="EMBL" id="KAF5772097.1"/>
    </source>
</evidence>
<dbReference type="AlphaFoldDB" id="A0A9K3EF62"/>
<dbReference type="Gramene" id="mRNA:HanXRQr2_Chr13g0572731">
    <property type="protein sequence ID" value="CDS:HanXRQr2_Chr13g0572731.1"/>
    <property type="gene ID" value="HanXRQr2_Chr13g0572731"/>
</dbReference>